<dbReference type="Proteomes" id="UP001066276">
    <property type="component" value="Chromosome 2_1"/>
</dbReference>
<evidence type="ECO:0000313" key="3">
    <source>
        <dbReference type="Proteomes" id="UP001066276"/>
    </source>
</evidence>
<feature type="region of interest" description="Disordered" evidence="1">
    <location>
        <begin position="81"/>
        <end position="113"/>
    </location>
</feature>
<gene>
    <name evidence="2" type="ORF">NDU88_003811</name>
</gene>
<sequence length="113" mass="12673">MSPHRHLGARVIFQYTTSHRAYVLRRQASTHPRACWRHRRRSRNAERGIGLGLTLAGTVGPASGCRRGGWHCLEWQTIATDHVGTPPSEAEHDRPCAQGPPSDEHEQHQSRVA</sequence>
<accession>A0AAV7VID9</accession>
<protein>
    <submittedName>
        <fullName evidence="2">Uncharacterized protein</fullName>
    </submittedName>
</protein>
<reference evidence="2" key="1">
    <citation type="journal article" date="2022" name="bioRxiv">
        <title>Sequencing and chromosome-scale assembly of the giantPleurodeles waltlgenome.</title>
        <authorList>
            <person name="Brown T."/>
            <person name="Elewa A."/>
            <person name="Iarovenko S."/>
            <person name="Subramanian E."/>
            <person name="Araus A.J."/>
            <person name="Petzold A."/>
            <person name="Susuki M."/>
            <person name="Suzuki K.-i.T."/>
            <person name="Hayashi T."/>
            <person name="Toyoda A."/>
            <person name="Oliveira C."/>
            <person name="Osipova E."/>
            <person name="Leigh N.D."/>
            <person name="Simon A."/>
            <person name="Yun M.H."/>
        </authorList>
    </citation>
    <scope>NUCLEOTIDE SEQUENCE</scope>
    <source>
        <strain evidence="2">20211129_DDA</strain>
        <tissue evidence="2">Liver</tissue>
    </source>
</reference>
<evidence type="ECO:0000256" key="1">
    <source>
        <dbReference type="SAM" id="MobiDB-lite"/>
    </source>
</evidence>
<feature type="compositionally biased region" description="Basic and acidic residues" evidence="1">
    <location>
        <begin position="102"/>
        <end position="113"/>
    </location>
</feature>
<organism evidence="2 3">
    <name type="scientific">Pleurodeles waltl</name>
    <name type="common">Iberian ribbed newt</name>
    <dbReference type="NCBI Taxonomy" id="8319"/>
    <lineage>
        <taxon>Eukaryota</taxon>
        <taxon>Metazoa</taxon>
        <taxon>Chordata</taxon>
        <taxon>Craniata</taxon>
        <taxon>Vertebrata</taxon>
        <taxon>Euteleostomi</taxon>
        <taxon>Amphibia</taxon>
        <taxon>Batrachia</taxon>
        <taxon>Caudata</taxon>
        <taxon>Salamandroidea</taxon>
        <taxon>Salamandridae</taxon>
        <taxon>Pleurodelinae</taxon>
        <taxon>Pleurodeles</taxon>
    </lineage>
</organism>
<comment type="caution">
    <text evidence="2">The sequence shown here is derived from an EMBL/GenBank/DDBJ whole genome shotgun (WGS) entry which is preliminary data.</text>
</comment>
<keyword evidence="3" id="KW-1185">Reference proteome</keyword>
<evidence type="ECO:0000313" key="2">
    <source>
        <dbReference type="EMBL" id="KAJ1199980.1"/>
    </source>
</evidence>
<dbReference type="EMBL" id="JANPWB010000003">
    <property type="protein sequence ID" value="KAJ1199980.1"/>
    <property type="molecule type" value="Genomic_DNA"/>
</dbReference>
<proteinExistence type="predicted"/>
<name>A0AAV7VID9_PLEWA</name>
<dbReference type="AlphaFoldDB" id="A0AAV7VID9"/>